<dbReference type="Pfam" id="PF00486">
    <property type="entry name" value="Trans_reg_C"/>
    <property type="match status" value="1"/>
</dbReference>
<dbReference type="Gene3D" id="1.10.10.10">
    <property type="entry name" value="Winged helix-like DNA-binding domain superfamily/Winged helix DNA-binding domain"/>
    <property type="match status" value="1"/>
</dbReference>
<comment type="caution">
    <text evidence="10">The sequence shown here is derived from an EMBL/GenBank/DDBJ whole genome shotgun (WGS) entry which is preliminary data.</text>
</comment>
<keyword evidence="2" id="KW-0902">Two-component regulatory system</keyword>
<dbReference type="InterPro" id="IPR001789">
    <property type="entry name" value="Sig_transdc_resp-reg_receiver"/>
</dbReference>
<dbReference type="SUPFAM" id="SSF46894">
    <property type="entry name" value="C-terminal effector domain of the bipartite response regulators"/>
    <property type="match status" value="1"/>
</dbReference>
<proteinExistence type="predicted"/>
<evidence type="ECO:0000259" key="9">
    <source>
        <dbReference type="PROSITE" id="PS51755"/>
    </source>
</evidence>
<evidence type="ECO:0000256" key="2">
    <source>
        <dbReference type="ARBA" id="ARBA00023012"/>
    </source>
</evidence>
<evidence type="ECO:0000313" key="10">
    <source>
        <dbReference type="EMBL" id="MFC5502929.1"/>
    </source>
</evidence>
<evidence type="ECO:0000256" key="5">
    <source>
        <dbReference type="ARBA" id="ARBA00023163"/>
    </source>
</evidence>
<feature type="domain" description="Response regulatory" evidence="8">
    <location>
        <begin position="2"/>
        <end position="115"/>
    </location>
</feature>
<accession>A0ABW0NVQ3</accession>
<evidence type="ECO:0000256" key="1">
    <source>
        <dbReference type="ARBA" id="ARBA00022553"/>
    </source>
</evidence>
<dbReference type="InterPro" id="IPR001867">
    <property type="entry name" value="OmpR/PhoB-type_DNA-bd"/>
</dbReference>
<evidence type="ECO:0000256" key="4">
    <source>
        <dbReference type="ARBA" id="ARBA00023125"/>
    </source>
</evidence>
<dbReference type="PANTHER" id="PTHR48111">
    <property type="entry name" value="REGULATOR OF RPOS"/>
    <property type="match status" value="1"/>
</dbReference>
<keyword evidence="4 7" id="KW-0238">DNA-binding</keyword>
<keyword evidence="1 6" id="KW-0597">Phosphoprotein</keyword>
<dbReference type="SMART" id="SM00448">
    <property type="entry name" value="REC"/>
    <property type="match status" value="1"/>
</dbReference>
<feature type="domain" description="OmpR/PhoB-type" evidence="9">
    <location>
        <begin position="126"/>
        <end position="221"/>
    </location>
</feature>
<organism evidence="10 11">
    <name type="scientific">Lysinimonas soli</name>
    <dbReference type="NCBI Taxonomy" id="1074233"/>
    <lineage>
        <taxon>Bacteria</taxon>
        <taxon>Bacillati</taxon>
        <taxon>Actinomycetota</taxon>
        <taxon>Actinomycetes</taxon>
        <taxon>Micrococcales</taxon>
        <taxon>Microbacteriaceae</taxon>
        <taxon>Lysinimonas</taxon>
    </lineage>
</organism>
<dbReference type="Proteomes" id="UP001596039">
    <property type="component" value="Unassembled WGS sequence"/>
</dbReference>
<evidence type="ECO:0000313" key="11">
    <source>
        <dbReference type="Proteomes" id="UP001596039"/>
    </source>
</evidence>
<dbReference type="PANTHER" id="PTHR48111:SF1">
    <property type="entry name" value="TWO-COMPONENT RESPONSE REGULATOR ORR33"/>
    <property type="match status" value="1"/>
</dbReference>
<keyword evidence="11" id="KW-1185">Reference proteome</keyword>
<feature type="DNA-binding region" description="OmpR/PhoB-type" evidence="7">
    <location>
        <begin position="126"/>
        <end position="221"/>
    </location>
</feature>
<keyword evidence="5" id="KW-0804">Transcription</keyword>
<dbReference type="SMART" id="SM00862">
    <property type="entry name" value="Trans_reg_C"/>
    <property type="match status" value="1"/>
</dbReference>
<name>A0ABW0NVQ3_9MICO</name>
<reference evidence="11" key="1">
    <citation type="journal article" date="2019" name="Int. J. Syst. Evol. Microbiol.">
        <title>The Global Catalogue of Microorganisms (GCM) 10K type strain sequencing project: providing services to taxonomists for standard genome sequencing and annotation.</title>
        <authorList>
            <consortium name="The Broad Institute Genomics Platform"/>
            <consortium name="The Broad Institute Genome Sequencing Center for Infectious Disease"/>
            <person name="Wu L."/>
            <person name="Ma J."/>
        </authorList>
    </citation>
    <scope>NUCLEOTIDE SEQUENCE [LARGE SCALE GENOMIC DNA]</scope>
    <source>
        <strain evidence="11">CGMCC 4.6997</strain>
    </source>
</reference>
<gene>
    <name evidence="10" type="ORF">ACFPJ4_11825</name>
</gene>
<dbReference type="CDD" id="cd17574">
    <property type="entry name" value="REC_OmpR"/>
    <property type="match status" value="1"/>
</dbReference>
<dbReference type="SUPFAM" id="SSF52172">
    <property type="entry name" value="CheY-like"/>
    <property type="match status" value="1"/>
</dbReference>
<evidence type="ECO:0000256" key="7">
    <source>
        <dbReference type="PROSITE-ProRule" id="PRU01091"/>
    </source>
</evidence>
<dbReference type="Gene3D" id="3.40.50.2300">
    <property type="match status" value="1"/>
</dbReference>
<dbReference type="PROSITE" id="PS50110">
    <property type="entry name" value="RESPONSE_REGULATORY"/>
    <property type="match status" value="1"/>
</dbReference>
<evidence type="ECO:0000256" key="6">
    <source>
        <dbReference type="PROSITE-ProRule" id="PRU00169"/>
    </source>
</evidence>
<dbReference type="EMBL" id="JBHSMG010000003">
    <property type="protein sequence ID" value="MFC5502929.1"/>
    <property type="molecule type" value="Genomic_DNA"/>
</dbReference>
<dbReference type="Gene3D" id="6.10.250.690">
    <property type="match status" value="1"/>
</dbReference>
<dbReference type="InterPro" id="IPR039420">
    <property type="entry name" value="WalR-like"/>
</dbReference>
<dbReference type="InterPro" id="IPR016032">
    <property type="entry name" value="Sig_transdc_resp-reg_C-effctor"/>
</dbReference>
<evidence type="ECO:0000256" key="3">
    <source>
        <dbReference type="ARBA" id="ARBA00023015"/>
    </source>
</evidence>
<dbReference type="Pfam" id="PF00072">
    <property type="entry name" value="Response_reg"/>
    <property type="match status" value="1"/>
</dbReference>
<dbReference type="InterPro" id="IPR011006">
    <property type="entry name" value="CheY-like_superfamily"/>
</dbReference>
<keyword evidence="3" id="KW-0805">Transcription regulation</keyword>
<dbReference type="CDD" id="cd00383">
    <property type="entry name" value="trans_reg_C"/>
    <property type="match status" value="1"/>
</dbReference>
<protein>
    <submittedName>
        <fullName evidence="10">Response regulator transcription factor</fullName>
    </submittedName>
</protein>
<dbReference type="InterPro" id="IPR036388">
    <property type="entry name" value="WH-like_DNA-bd_sf"/>
</dbReference>
<sequence length="223" mass="24215">MRVLLIEDDPSVAAGIVDALTGAAHEVRHESTGTAGLDAARSGTPDLVVLDLGLPDLDGTDVCRGIRSFSTVPIIVVSARSEEIDRVLALEMGADDFLVKPFGIRELIARIRAVTRRTSADATPAPTERRLGPLVIDLRGQRITLDGEPVHLTTTEYQILLYLSEEPGAVRPRSDILRSVWKTEWFGATKTLDAHVAALRKKLGSAAWIESVRSVGFRFEIPA</sequence>
<evidence type="ECO:0000259" key="8">
    <source>
        <dbReference type="PROSITE" id="PS50110"/>
    </source>
</evidence>
<dbReference type="RefSeq" id="WP_386740647.1">
    <property type="nucleotide sequence ID" value="NZ_JBHSMG010000003.1"/>
</dbReference>
<feature type="modified residue" description="4-aspartylphosphate" evidence="6">
    <location>
        <position position="51"/>
    </location>
</feature>
<dbReference type="PROSITE" id="PS51755">
    <property type="entry name" value="OMPR_PHOB"/>
    <property type="match status" value="1"/>
</dbReference>